<comment type="caution">
    <text evidence="2">The sequence shown here is derived from an EMBL/GenBank/DDBJ whole genome shotgun (WGS) entry which is preliminary data.</text>
</comment>
<dbReference type="InterPro" id="IPR008476">
    <property type="entry name" value="PBDC1_metazoa/fungi"/>
</dbReference>
<dbReference type="GO" id="GO:0005737">
    <property type="term" value="C:cytoplasm"/>
    <property type="evidence" value="ECO:0007669"/>
    <property type="project" value="TreeGrafter"/>
</dbReference>
<dbReference type="AlphaFoldDB" id="A0A8H7HE53"/>
<name>A0A8H7HE53_9AGAM</name>
<dbReference type="InterPro" id="IPR023139">
    <property type="entry name" value="PBDC1-like_dom_sf"/>
</dbReference>
<dbReference type="PANTHER" id="PTHR13410">
    <property type="entry name" value="PROTEIN PBDC1"/>
    <property type="match status" value="1"/>
</dbReference>
<reference evidence="2" key="1">
    <citation type="submission" date="2020-09" db="EMBL/GenBank/DDBJ databases">
        <title>Comparative genome analyses of four rice-infecting Rhizoctonia solani isolates reveal extensive enrichment of homogalacturonan modification genes.</title>
        <authorList>
            <person name="Lee D.-Y."/>
            <person name="Jeon J."/>
            <person name="Kim K.-T."/>
            <person name="Cheong K."/>
            <person name="Song H."/>
            <person name="Choi G."/>
            <person name="Ko J."/>
            <person name="Opiyo S.O."/>
            <person name="Zuo S."/>
            <person name="Madhav S."/>
            <person name="Lee Y.-H."/>
            <person name="Wang G.-L."/>
        </authorList>
    </citation>
    <scope>NUCLEOTIDE SEQUENCE</scope>
    <source>
        <strain evidence="2">AG1-IA YN-7</strain>
    </source>
</reference>
<dbReference type="InterPro" id="IPR036514">
    <property type="entry name" value="SGNH_hydro_sf"/>
</dbReference>
<evidence type="ECO:0000259" key="1">
    <source>
        <dbReference type="Pfam" id="PF04669"/>
    </source>
</evidence>
<proteinExistence type="predicted"/>
<accession>A0A8H7HE53</accession>
<feature type="domain" description="Polysaccharide biosynthesis" evidence="1">
    <location>
        <begin position="16"/>
        <end position="129"/>
    </location>
</feature>
<evidence type="ECO:0000313" key="2">
    <source>
        <dbReference type="EMBL" id="KAF8685137.1"/>
    </source>
</evidence>
<dbReference type="Proteomes" id="UP000650582">
    <property type="component" value="Unassembled WGS sequence"/>
</dbReference>
<dbReference type="Gene3D" id="1.10.3560.10">
    <property type="entry name" value="yst0336 like domain"/>
    <property type="match status" value="1"/>
</dbReference>
<protein>
    <recommendedName>
        <fullName evidence="1">Polysaccharide biosynthesis domain-containing protein</fullName>
    </recommendedName>
</protein>
<dbReference type="SUPFAM" id="SSF52266">
    <property type="entry name" value="SGNH hydrolase"/>
    <property type="match status" value="1"/>
</dbReference>
<dbReference type="PANTHER" id="PTHR13410:SF9">
    <property type="entry name" value="PROTEIN PBDC1"/>
    <property type="match status" value="1"/>
</dbReference>
<dbReference type="Gene3D" id="3.40.50.1110">
    <property type="entry name" value="SGNH hydrolase"/>
    <property type="match status" value="1"/>
</dbReference>
<dbReference type="InterPro" id="IPR021148">
    <property type="entry name" value="Polysacc_synth_dom"/>
</dbReference>
<gene>
    <name evidence="2" type="ORF">RHS04_00910</name>
</gene>
<dbReference type="EMBL" id="JACYCC010000024">
    <property type="protein sequence ID" value="KAF8685137.1"/>
    <property type="molecule type" value="Genomic_DNA"/>
</dbReference>
<dbReference type="Pfam" id="PF04669">
    <property type="entry name" value="PBDC1"/>
    <property type="match status" value="1"/>
</dbReference>
<sequence>MSTKFDAEKAENLEEIEKQFAVKAVGHAQTYWQLLEAVPPVALKLTKMDDEIYNDFIEQFPEYKQDPSKIEIIDEDELKSKDNKPRWHKFMTAYDKKIQDYTFGSLLRRNAKDDYTEQNTMFVPRMQLVVTQFKESDMRAFTSFGSLLAVASVASAAPGVLLVGDSTVTDGAGWGKGFCADTKGLARCTNLAVSGTTTISWPGHSTEYQGMLTGCKTANTFAFVQFSHNDQKVMTTTEFATNLEKLTNTIKNAGCTPILITPLARRVFSSSHTTTDILGPYAEQTIAVAKKLSLPVLPLLADSLAYIQKLGKADSMKFNLDYDTTNKDTTHLNTLGSLYFGRIVADEVTSKVSALTPYITANTTLSAKIAAGTL</sequence>
<organism evidence="2 3">
    <name type="scientific">Rhizoctonia solani</name>
    <dbReference type="NCBI Taxonomy" id="456999"/>
    <lineage>
        <taxon>Eukaryota</taxon>
        <taxon>Fungi</taxon>
        <taxon>Dikarya</taxon>
        <taxon>Basidiomycota</taxon>
        <taxon>Agaricomycotina</taxon>
        <taxon>Agaricomycetes</taxon>
        <taxon>Cantharellales</taxon>
        <taxon>Ceratobasidiaceae</taxon>
        <taxon>Rhizoctonia</taxon>
    </lineage>
</organism>
<evidence type="ECO:0000313" key="3">
    <source>
        <dbReference type="Proteomes" id="UP000650582"/>
    </source>
</evidence>